<evidence type="ECO:0000259" key="1">
    <source>
        <dbReference type="Pfam" id="PF16746"/>
    </source>
</evidence>
<feature type="domain" description="BAR" evidence="1">
    <location>
        <begin position="36"/>
        <end position="109"/>
    </location>
</feature>
<sequence length="180" mass="21558">MTRFNDCLQMVNQEVEMEKENADLFVLRARLFEHFGKERKKKFEKDGEKFYSMLDRHLHLSSKKKESQLQEADLLVDKERHVFFESSLEYVYQIQEVQESKKFSIVEPVQNASNLLIKPLEKFRKEQIGFTKTRNHFNSTREELEDLKKRMKEAPLTCKLPGKPTIEGYLYSQEKCKRQT</sequence>
<organism evidence="2 3">
    <name type="scientific">Thamnophis sirtalis</name>
    <dbReference type="NCBI Taxonomy" id="35019"/>
    <lineage>
        <taxon>Eukaryota</taxon>
        <taxon>Metazoa</taxon>
        <taxon>Chordata</taxon>
        <taxon>Craniata</taxon>
        <taxon>Vertebrata</taxon>
        <taxon>Euteleostomi</taxon>
        <taxon>Lepidosauria</taxon>
        <taxon>Squamata</taxon>
        <taxon>Bifurcata</taxon>
        <taxon>Unidentata</taxon>
        <taxon>Episquamata</taxon>
        <taxon>Toxicofera</taxon>
        <taxon>Serpentes</taxon>
        <taxon>Colubroidea</taxon>
        <taxon>Colubridae</taxon>
        <taxon>Natricinae</taxon>
        <taxon>Thamnophis</taxon>
    </lineage>
</organism>
<dbReference type="Proteomes" id="UP000504617">
    <property type="component" value="Unplaced"/>
</dbReference>
<dbReference type="SUPFAM" id="SSF103657">
    <property type="entry name" value="BAR/IMD domain-like"/>
    <property type="match status" value="1"/>
</dbReference>
<dbReference type="GO" id="GO:0043197">
    <property type="term" value="C:dendritic spine"/>
    <property type="evidence" value="ECO:0007669"/>
    <property type="project" value="TreeGrafter"/>
</dbReference>
<dbReference type="AlphaFoldDB" id="A0A6I9Y8Y2"/>
<dbReference type="GO" id="GO:0048488">
    <property type="term" value="P:synaptic vesicle endocytosis"/>
    <property type="evidence" value="ECO:0007669"/>
    <property type="project" value="TreeGrafter"/>
</dbReference>
<dbReference type="GO" id="GO:0005096">
    <property type="term" value="F:GTPase activator activity"/>
    <property type="evidence" value="ECO:0007669"/>
    <property type="project" value="InterPro"/>
</dbReference>
<dbReference type="GO" id="GO:1901799">
    <property type="term" value="P:negative regulation of proteasomal protein catabolic process"/>
    <property type="evidence" value="ECO:0007669"/>
    <property type="project" value="TreeGrafter"/>
</dbReference>
<evidence type="ECO:0000313" key="3">
    <source>
        <dbReference type="RefSeq" id="XP_013917720.1"/>
    </source>
</evidence>
<dbReference type="Pfam" id="PF16746">
    <property type="entry name" value="BAR_3"/>
    <property type="match status" value="1"/>
</dbReference>
<dbReference type="GO" id="GO:0005737">
    <property type="term" value="C:cytoplasm"/>
    <property type="evidence" value="ECO:0007669"/>
    <property type="project" value="InterPro"/>
</dbReference>
<dbReference type="RefSeq" id="XP_013917720.1">
    <property type="nucleotide sequence ID" value="XM_014062245.1"/>
</dbReference>
<dbReference type="KEGG" id="tsr:106545610"/>
<accession>A0A6I9Y8Y2</accession>
<dbReference type="InterPro" id="IPR027267">
    <property type="entry name" value="AH/BAR_dom_sf"/>
</dbReference>
<reference evidence="3" key="1">
    <citation type="submission" date="2025-08" db="UniProtKB">
        <authorList>
            <consortium name="RefSeq"/>
        </authorList>
    </citation>
    <scope>IDENTIFICATION</scope>
    <source>
        <tissue evidence="3">Skeletal muscle</tissue>
    </source>
</reference>
<dbReference type="PANTHER" id="PTHR12552">
    <property type="entry name" value="OLIGOPHRENIN 1"/>
    <property type="match status" value="1"/>
</dbReference>
<evidence type="ECO:0000313" key="2">
    <source>
        <dbReference type="Proteomes" id="UP000504617"/>
    </source>
</evidence>
<proteinExistence type="predicted"/>
<dbReference type="Gene3D" id="1.20.1270.60">
    <property type="entry name" value="Arfaptin homology (AH) domain/BAR domain"/>
    <property type="match status" value="1"/>
</dbReference>
<dbReference type="InterPro" id="IPR047234">
    <property type="entry name" value="GRAF_fam"/>
</dbReference>
<dbReference type="GeneID" id="106545610"/>
<dbReference type="GO" id="GO:0043195">
    <property type="term" value="C:terminal bouton"/>
    <property type="evidence" value="ECO:0007669"/>
    <property type="project" value="TreeGrafter"/>
</dbReference>
<dbReference type="OrthoDB" id="3183924at2759"/>
<name>A0A6I9Y8Y2_9SAUR</name>
<keyword evidence="2" id="KW-1185">Reference proteome</keyword>
<dbReference type="PANTHER" id="PTHR12552:SF2">
    <property type="entry name" value="OLIGOPHRENIN-1"/>
    <property type="match status" value="1"/>
</dbReference>
<gene>
    <name evidence="3" type="primary">LOC106545610</name>
</gene>
<dbReference type="GO" id="GO:0051966">
    <property type="term" value="P:regulation of synaptic transmission, glutamatergic"/>
    <property type="evidence" value="ECO:0007669"/>
    <property type="project" value="TreeGrafter"/>
</dbReference>
<dbReference type="GO" id="GO:0015629">
    <property type="term" value="C:actin cytoskeleton"/>
    <property type="evidence" value="ECO:0007669"/>
    <property type="project" value="TreeGrafter"/>
</dbReference>
<dbReference type="GO" id="GO:0030100">
    <property type="term" value="P:regulation of endocytosis"/>
    <property type="evidence" value="ECO:0007669"/>
    <property type="project" value="TreeGrafter"/>
</dbReference>
<dbReference type="GO" id="GO:0030036">
    <property type="term" value="P:actin cytoskeleton organization"/>
    <property type="evidence" value="ECO:0007669"/>
    <property type="project" value="TreeGrafter"/>
</dbReference>
<dbReference type="InterPro" id="IPR004148">
    <property type="entry name" value="BAR_dom"/>
</dbReference>
<protein>
    <submittedName>
        <fullName evidence="3">Oligophrenin-1-like</fullName>
    </submittedName>
</protein>